<dbReference type="InParanoid" id="A0A317ZFL8"/>
<dbReference type="InterPro" id="IPR052736">
    <property type="entry name" value="Stf3_sulfotransferase"/>
</dbReference>
<accession>A0A317ZFL8</accession>
<keyword evidence="1" id="KW-0472">Membrane</keyword>
<keyword evidence="1" id="KW-0812">Transmembrane</keyword>
<comment type="caution">
    <text evidence="2">The sequence shown here is derived from an EMBL/GenBank/DDBJ whole genome shotgun (WGS) entry which is preliminary data.</text>
</comment>
<feature type="transmembrane region" description="Helical" evidence="1">
    <location>
        <begin position="34"/>
        <end position="53"/>
    </location>
</feature>
<keyword evidence="3" id="KW-1185">Reference proteome</keyword>
<dbReference type="Pfam" id="PF13469">
    <property type="entry name" value="Sulfotransfer_3"/>
    <property type="match status" value="2"/>
</dbReference>
<evidence type="ECO:0000313" key="2">
    <source>
        <dbReference type="EMBL" id="PXA02973.1"/>
    </source>
</evidence>
<protein>
    <submittedName>
        <fullName evidence="2">Sulfotransferase</fullName>
    </submittedName>
</protein>
<dbReference type="SUPFAM" id="SSF52540">
    <property type="entry name" value="P-loop containing nucleoside triphosphate hydrolases"/>
    <property type="match status" value="1"/>
</dbReference>
<name>A0A317ZFL8_9BACT</name>
<keyword evidence="1" id="KW-1133">Transmembrane helix</keyword>
<reference evidence="2 3" key="1">
    <citation type="submission" date="2018-05" db="EMBL/GenBank/DDBJ databases">
        <title>Coraliomargarita sinensis sp. nov., isolated from a marine solar saltern.</title>
        <authorList>
            <person name="Zhou L.Y."/>
        </authorList>
    </citation>
    <scope>NUCLEOTIDE SEQUENCE [LARGE SCALE GENOMIC DNA]</scope>
    <source>
        <strain evidence="2 3">WN38</strain>
    </source>
</reference>
<gene>
    <name evidence="2" type="ORF">DDZ13_14395</name>
</gene>
<dbReference type="Gene3D" id="3.40.50.300">
    <property type="entry name" value="P-loop containing nucleotide triphosphate hydrolases"/>
    <property type="match status" value="1"/>
</dbReference>
<organism evidence="2 3">
    <name type="scientific">Coraliomargarita sinensis</name>
    <dbReference type="NCBI Taxonomy" id="2174842"/>
    <lineage>
        <taxon>Bacteria</taxon>
        <taxon>Pseudomonadati</taxon>
        <taxon>Verrucomicrobiota</taxon>
        <taxon>Opitutia</taxon>
        <taxon>Puniceicoccales</taxon>
        <taxon>Coraliomargaritaceae</taxon>
        <taxon>Coraliomargarita</taxon>
    </lineage>
</organism>
<dbReference type="PANTHER" id="PTHR36451:SF1">
    <property type="entry name" value="OMEGA-HYDROXY-BETA-DIHYDROMENAQUINONE-9 SULFOTRANSFERASE STF3"/>
    <property type="match status" value="1"/>
</dbReference>
<keyword evidence="2" id="KW-0808">Transferase</keyword>
<proteinExistence type="predicted"/>
<dbReference type="GO" id="GO:0016740">
    <property type="term" value="F:transferase activity"/>
    <property type="evidence" value="ECO:0007669"/>
    <property type="project" value="UniProtKB-KW"/>
</dbReference>
<dbReference type="PANTHER" id="PTHR36451">
    <property type="entry name" value="PAPS-DEPENDENT SULFOTRANSFERASE STF3"/>
    <property type="match status" value="1"/>
</dbReference>
<evidence type="ECO:0000313" key="3">
    <source>
        <dbReference type="Proteomes" id="UP000247099"/>
    </source>
</evidence>
<dbReference type="OrthoDB" id="9800698at2"/>
<dbReference type="RefSeq" id="WP_110132161.1">
    <property type="nucleotide sequence ID" value="NZ_QHJQ01000014.1"/>
</dbReference>
<dbReference type="Proteomes" id="UP000247099">
    <property type="component" value="Unassembled WGS sequence"/>
</dbReference>
<sequence>MHLFFQSLIRYLSWWIASIWPGRHDGAPLHARRLLFLLLFYPAFLFLQLMHWFGFLCDELCFPGYRKVAVKDPVFVLGIPRSGTTFLHRSLAKDPQFTSFSTWEAILAPSVTERKIVGLLKAVDRTLGAPLNKLIQKILRSASGDFNDIHEVGLSVPEEDYLSLLPAGGCFILFLAFPFSSCLRDLSRLDEVPEKERQRLLDVYKRALQRHLYCHPGKRLLSKNAAFATWASALQAIFPGAGFLICVREPCSALSSQLSSLAPARRFFGTDPDGTHTTRSFLNIYTHSYRQLARFVEASEPSQVALIEQSDMKAAPAEIIRAAVTQLDLRASPPLERGKSATRSTHRHAPKDFALDTTEIEGCMNSPYETMLRSPNRTTYSCG</sequence>
<evidence type="ECO:0000256" key="1">
    <source>
        <dbReference type="SAM" id="Phobius"/>
    </source>
</evidence>
<dbReference type="EMBL" id="QHJQ01000014">
    <property type="protein sequence ID" value="PXA02973.1"/>
    <property type="molecule type" value="Genomic_DNA"/>
</dbReference>
<dbReference type="InterPro" id="IPR027417">
    <property type="entry name" value="P-loop_NTPase"/>
</dbReference>
<dbReference type="AlphaFoldDB" id="A0A317ZFL8"/>